<evidence type="ECO:0000313" key="3">
    <source>
        <dbReference type="Proteomes" id="UP001318860"/>
    </source>
</evidence>
<comment type="caution">
    <text evidence="2">The sequence shown here is derived from an EMBL/GenBank/DDBJ whole genome shotgun (WGS) entry which is preliminary data.</text>
</comment>
<dbReference type="Proteomes" id="UP001318860">
    <property type="component" value="Unassembled WGS sequence"/>
</dbReference>
<name>A0ABR0WPD2_REHGL</name>
<feature type="region of interest" description="Disordered" evidence="1">
    <location>
        <begin position="1444"/>
        <end position="1489"/>
    </location>
</feature>
<proteinExistence type="predicted"/>
<evidence type="ECO:0000256" key="1">
    <source>
        <dbReference type="SAM" id="MobiDB-lite"/>
    </source>
</evidence>
<feature type="region of interest" description="Disordered" evidence="1">
    <location>
        <begin position="1620"/>
        <end position="1689"/>
    </location>
</feature>
<dbReference type="EMBL" id="JABTTQ020000009">
    <property type="protein sequence ID" value="KAK6149413.1"/>
    <property type="molecule type" value="Genomic_DNA"/>
</dbReference>
<dbReference type="PANTHER" id="PTHR13738">
    <property type="entry name" value="TROPONIN I"/>
    <property type="match status" value="1"/>
</dbReference>
<feature type="compositionally biased region" description="Basic and acidic residues" evidence="1">
    <location>
        <begin position="1637"/>
        <end position="1689"/>
    </location>
</feature>
<gene>
    <name evidence="2" type="ORF">DH2020_016938</name>
</gene>
<feature type="compositionally biased region" description="Basic and acidic residues" evidence="1">
    <location>
        <begin position="523"/>
        <end position="533"/>
    </location>
</feature>
<reference evidence="2 3" key="1">
    <citation type="journal article" date="2021" name="Comput. Struct. Biotechnol. J.">
        <title>De novo genome assembly of the potent medicinal plant Rehmannia glutinosa using nanopore technology.</title>
        <authorList>
            <person name="Ma L."/>
            <person name="Dong C."/>
            <person name="Song C."/>
            <person name="Wang X."/>
            <person name="Zheng X."/>
            <person name="Niu Y."/>
            <person name="Chen S."/>
            <person name="Feng W."/>
        </authorList>
    </citation>
    <scope>NUCLEOTIDE SEQUENCE [LARGE SCALE GENOMIC DNA]</scope>
    <source>
        <strain evidence="2">DH-2019</strain>
    </source>
</reference>
<dbReference type="InterPro" id="IPR050875">
    <property type="entry name" value="Troponin_I"/>
</dbReference>
<feature type="compositionally biased region" description="Polar residues" evidence="1">
    <location>
        <begin position="1444"/>
        <end position="1456"/>
    </location>
</feature>
<feature type="region of interest" description="Disordered" evidence="1">
    <location>
        <begin position="683"/>
        <end position="704"/>
    </location>
</feature>
<feature type="compositionally biased region" description="Basic and acidic residues" evidence="1">
    <location>
        <begin position="1620"/>
        <end position="1630"/>
    </location>
</feature>
<protein>
    <recommendedName>
        <fullName evidence="4">Inner centromere protein ARK-binding domain-containing protein</fullName>
    </recommendedName>
</protein>
<feature type="region of interest" description="Disordered" evidence="1">
    <location>
        <begin position="368"/>
        <end position="402"/>
    </location>
</feature>
<feature type="region of interest" description="Disordered" evidence="1">
    <location>
        <begin position="864"/>
        <end position="895"/>
    </location>
</feature>
<dbReference type="PANTHER" id="PTHR13738:SF1">
    <property type="entry name" value="TROPONIN I"/>
    <property type="match status" value="1"/>
</dbReference>
<feature type="compositionally biased region" description="Polar residues" evidence="1">
    <location>
        <begin position="368"/>
        <end position="388"/>
    </location>
</feature>
<evidence type="ECO:0008006" key="4">
    <source>
        <dbReference type="Google" id="ProtNLM"/>
    </source>
</evidence>
<feature type="compositionally biased region" description="Basic and acidic residues" evidence="1">
    <location>
        <begin position="864"/>
        <end position="884"/>
    </location>
</feature>
<feature type="compositionally biased region" description="Polar residues" evidence="1">
    <location>
        <begin position="885"/>
        <end position="895"/>
    </location>
</feature>
<sequence length="1773" mass="196639">MTTVEKLLVQIFERKNSIIEQVKQQTELYSQHLASKLLIDGVTLPSWLWNPNTTSDANDTALVAEELHIIVYCYYVIAELNKEELISKLLRPYPQPSVRCSVAHYPVYDNLVVTGDNEGFSDGAFMENMAFSKGLNRQNHPTVSPLSSEDRAGCALNSVPEPDASVTSPEDPTDERIVNIYNAPDQSLAGIQRSKSRQKALELRHSAKALAKSGVSNENIRDVFSSQIRFSLSATNQAGQNDELPKLAEPCVVGSQSGADWDLDNADSRTKEKGTDAYSGRITRSRSYTKVPVFVRGSLTLGCSSEDCKDNPSIHIAEVRRRESMPISDSEHAGNYVNMLTKSAGPSTVYCQSCGDMKADGADSLSKDTGTNVNAGRITRSNISNKSQHCGRDSSKAETSSDDYQRIDIVMMDSRDDVPPEYVCESLLNPKNVLNEECDARESISGDCQSRRKRVTDQSLSSSKQNACVDEVSDLEIRSHSAKADIVMMDSRDDVPPEYVCESLLNPKNVVNEGCDVRESISGDFQSHRERGTDQSLSSSKQTACVGEVSDLEVRSQSAKADHGFLAPLSGKSAQEVNDSNEVHGLVKPSVGLFRRVTRSQTRSNDKELYEPVAYNENPSFGGTMSISDLKKKSAANDEIQNTLSGQFGPPCYGTHDMRDEHKNASFFMVNEFVLHDHVDKSGNNSFSDAKQRRGLESEVAPSPSGSIVFVEPKQLIFNEFEERNLKAFTSSSGKRGLDNLPEKTSCSLSDPAVSLDKGTSVGVNQLSLDKQSPGTSVISSKGEAVQKDSFESDIQENPNNQAEKFVPVINGTSLKNSGNEIEAWLNFNVSEVHCEADNTPSKMVDIPDVCIHPTKLHVERGLESLPEGHMEEGDWSGEGKDKSQLVSSAPESENLRPLNSCNLAKEPREELCDSLIGNVDMLNQICGVLDKMKQFPAQQSEILSCLEGEVCSQHGDSPLRDYGSVTYGTVWSHGENSSLERRFRHASMDSWPQLKRRKIENQQSHSFTTSPSFRVRKPHSIQRAPASTYLKNMETNVDTVMDTFHVNKSTDIEPSEMNSNLAEGIESTFLSQNGEVGLFNKEKNEHKNSSSIINDEQLGADFVLCLNKKESRNSQGCCTQGISTASSSGNHFDASELGYGQHSQHLCNLEKNTENLTSENLTLSNTMIEGTQSPKWESGLQTQHSVLSPTTEDLEPIDVDQSMPVLEGFIVDAEADSVELDFASDGIDFDKLNLPWTTIERASILVEICRSTSMDKPSSHFSSAFEFQGTQKLFQSVPNGHLEHLDLASSLPLNSDVGKQLQSGSSSADDYKEALEGLPYSDCLPYSGARYGWNSRNQYASPVGKLWERLSSHTGSSEKSLSSNPELTCFPIEEDPSISEENKTLDENVDDVQEEIDSSLANHCDKRHPLKDLTNLGLSVSAHKETSRADSVDIVKTKLSVTGTQDEVQSSPKNQYRNKRETRGKQTSYIGATDGRKNQTSLHGTNGFKKAKESINNNISKSSLSVKTSLKRQDQKLSLKDSRRNNIISNVSSFIPLIQQKQAATACTGKRDVKVKALEAAEAAKRVEEKRENERKMRKEALKLERAKLEEENLRNMELEKKKKEVERKKKDADIIAKKRMREEDEKKEKEKKRMRLEAKHRQREQEEKMRAGKAEKERSKDEQMKTKKEFLNESKKQQSREIIRGDDAGLKKADTTLTTTEVVMSYEECGTSDQSCGKHAQAKQSTIKSTVALLLPLQQEMDPDTVFPPESFCSMDEVLLPRKLQQKQVAA</sequence>
<evidence type="ECO:0000313" key="2">
    <source>
        <dbReference type="EMBL" id="KAK6149413.1"/>
    </source>
</evidence>
<organism evidence="2 3">
    <name type="scientific">Rehmannia glutinosa</name>
    <name type="common">Chinese foxglove</name>
    <dbReference type="NCBI Taxonomy" id="99300"/>
    <lineage>
        <taxon>Eukaryota</taxon>
        <taxon>Viridiplantae</taxon>
        <taxon>Streptophyta</taxon>
        <taxon>Embryophyta</taxon>
        <taxon>Tracheophyta</taxon>
        <taxon>Spermatophyta</taxon>
        <taxon>Magnoliopsida</taxon>
        <taxon>eudicotyledons</taxon>
        <taxon>Gunneridae</taxon>
        <taxon>Pentapetalae</taxon>
        <taxon>asterids</taxon>
        <taxon>lamiids</taxon>
        <taxon>Lamiales</taxon>
        <taxon>Orobanchaceae</taxon>
        <taxon>Rehmannieae</taxon>
        <taxon>Rehmannia</taxon>
    </lineage>
</organism>
<feature type="region of interest" description="Disordered" evidence="1">
    <location>
        <begin position="523"/>
        <end position="542"/>
    </location>
</feature>
<keyword evidence="3" id="KW-1185">Reference proteome</keyword>
<accession>A0ABR0WPD2</accession>